<dbReference type="RefSeq" id="WP_206731983.1">
    <property type="nucleotide sequence ID" value="NZ_PDJZ01000022.1"/>
</dbReference>
<proteinExistence type="predicted"/>
<feature type="transmembrane region" description="Helical" evidence="1">
    <location>
        <begin position="21"/>
        <end position="40"/>
    </location>
</feature>
<reference evidence="2 3" key="1">
    <citation type="submission" date="2017-10" db="EMBL/GenBank/DDBJ databases">
        <title>Genomics of the genus Arcobacter.</title>
        <authorList>
            <person name="Perez-Cataluna A."/>
            <person name="Figueras M.J."/>
        </authorList>
    </citation>
    <scope>NUCLEOTIDE SEQUENCE [LARGE SCALE GENOMIC DNA]</scope>
    <source>
        <strain evidence="2 3">F26</strain>
    </source>
</reference>
<dbReference type="EMBL" id="PDJZ01000022">
    <property type="protein sequence ID" value="RXJ82913.1"/>
    <property type="molecule type" value="Genomic_DNA"/>
</dbReference>
<evidence type="ECO:0000313" key="3">
    <source>
        <dbReference type="Proteomes" id="UP000290870"/>
    </source>
</evidence>
<evidence type="ECO:0000256" key="1">
    <source>
        <dbReference type="SAM" id="Phobius"/>
    </source>
</evidence>
<keyword evidence="1" id="KW-0812">Transmembrane</keyword>
<dbReference type="AlphaFoldDB" id="A0A4Q0Z9Q2"/>
<name>A0A4Q0Z9Q2_9BACT</name>
<dbReference type="Proteomes" id="UP000290870">
    <property type="component" value="Unassembled WGS sequence"/>
</dbReference>
<keyword evidence="1" id="KW-1133">Transmembrane helix</keyword>
<feature type="non-terminal residue" evidence="2">
    <location>
        <position position="477"/>
    </location>
</feature>
<comment type="caution">
    <text evidence="2">The sequence shown here is derived from an EMBL/GenBank/DDBJ whole genome shotgun (WGS) entry which is preliminary data.</text>
</comment>
<keyword evidence="1" id="KW-0472">Membrane</keyword>
<evidence type="ECO:0008006" key="4">
    <source>
        <dbReference type="Google" id="ProtNLM"/>
    </source>
</evidence>
<gene>
    <name evidence="2" type="ORF">CRU90_12210</name>
</gene>
<organism evidence="2 3">
    <name type="scientific">Arcobacter cloacae</name>
    <dbReference type="NCBI Taxonomy" id="1054034"/>
    <lineage>
        <taxon>Bacteria</taxon>
        <taxon>Pseudomonadati</taxon>
        <taxon>Campylobacterota</taxon>
        <taxon>Epsilonproteobacteria</taxon>
        <taxon>Campylobacterales</taxon>
        <taxon>Arcobacteraceae</taxon>
        <taxon>Arcobacter</taxon>
    </lineage>
</organism>
<sequence>MNSFRVIDTRFRILKGGKIGLSLSISLIGSALVFGNINAYSQTFFDGITDGVTYTTDVISVTSKSDDGDTTANYSDNDPAESIVFKPQRVVSSYVGVADYEVSGFSPNQSSDLQGSIIGTSSITYNSIADGTYNNGGYSLTNYDIAYYQIYTPSTNFTVTLDTNSTVNNIIKDNSEYYRVNSSIGYNIQNTNYTANVVFTGVNRVYGSTNIGDGNIKLDGSVIFDGTVNAGSISVDTANPITFNSAVDLTAGTTDNMNFSTNGNVLLNSNFTGNITTTADNQGNVTILGDSSGKEQIITGNIGNSTSSDINTLNIGSGTNYSRTIINGDVFANSTVLNNTTTNSSTLILSNDKNITSTITTSHDNKGILTLSGGTQTVTGQVGTDALKLAEINAGVNGSDSTFNGDVFATNLDVEGTGIVNLNGDYTGTSIRYNADGRVVLADGSDVNSAITTATNNTGTLTLNGSSTVSGNVGASG</sequence>
<evidence type="ECO:0000313" key="2">
    <source>
        <dbReference type="EMBL" id="RXJ82913.1"/>
    </source>
</evidence>
<accession>A0A4Q0Z9Q2</accession>
<protein>
    <recommendedName>
        <fullName evidence="4">Autotransporter domain-containing protein</fullName>
    </recommendedName>
</protein>